<comment type="similarity">
    <text evidence="1">Belongs to the ATP-dependent AMP-binding enzyme family.</text>
</comment>
<dbReference type="InterPro" id="IPR042099">
    <property type="entry name" value="ANL_N_sf"/>
</dbReference>
<evidence type="ECO:0000259" key="3">
    <source>
        <dbReference type="Pfam" id="PF00501"/>
    </source>
</evidence>
<dbReference type="SUPFAM" id="SSF56801">
    <property type="entry name" value="Acetyl-CoA synthetase-like"/>
    <property type="match status" value="1"/>
</dbReference>
<feature type="non-terminal residue" evidence="4">
    <location>
        <position position="1"/>
    </location>
</feature>
<reference evidence="4" key="1">
    <citation type="submission" date="2018-05" db="EMBL/GenBank/DDBJ databases">
        <authorList>
            <person name="Lanie J.A."/>
            <person name="Ng W.-L."/>
            <person name="Kazmierczak K.M."/>
            <person name="Andrzejewski T.M."/>
            <person name="Davidsen T.M."/>
            <person name="Wayne K.J."/>
            <person name="Tettelin H."/>
            <person name="Glass J.I."/>
            <person name="Rusch D."/>
            <person name="Podicherti R."/>
            <person name="Tsui H.-C.T."/>
            <person name="Winkler M.E."/>
        </authorList>
    </citation>
    <scope>NUCLEOTIDE SEQUENCE</scope>
</reference>
<dbReference type="GO" id="GO:0006631">
    <property type="term" value="P:fatty acid metabolic process"/>
    <property type="evidence" value="ECO:0007669"/>
    <property type="project" value="TreeGrafter"/>
</dbReference>
<dbReference type="Gene3D" id="3.40.50.12780">
    <property type="entry name" value="N-terminal domain of ligase-like"/>
    <property type="match status" value="1"/>
</dbReference>
<dbReference type="EMBL" id="UINC01046565">
    <property type="protein sequence ID" value="SVB54753.1"/>
    <property type="molecule type" value="Genomic_DNA"/>
</dbReference>
<name>A0A382EXN4_9ZZZZ</name>
<feature type="non-terminal residue" evidence="4">
    <location>
        <position position="183"/>
    </location>
</feature>
<accession>A0A382EXN4</accession>
<protein>
    <recommendedName>
        <fullName evidence="3">AMP-dependent synthetase/ligase domain-containing protein</fullName>
    </recommendedName>
</protein>
<dbReference type="AlphaFoldDB" id="A0A382EXN4"/>
<dbReference type="PANTHER" id="PTHR43201">
    <property type="entry name" value="ACYL-COA SYNTHETASE"/>
    <property type="match status" value="1"/>
</dbReference>
<evidence type="ECO:0000256" key="2">
    <source>
        <dbReference type="ARBA" id="ARBA00022598"/>
    </source>
</evidence>
<evidence type="ECO:0000256" key="1">
    <source>
        <dbReference type="ARBA" id="ARBA00006432"/>
    </source>
</evidence>
<dbReference type="PANTHER" id="PTHR43201:SF5">
    <property type="entry name" value="MEDIUM-CHAIN ACYL-COA LIGASE ACSF2, MITOCHONDRIAL"/>
    <property type="match status" value="1"/>
</dbReference>
<gene>
    <name evidence="4" type="ORF">METZ01_LOCUS207607</name>
</gene>
<sequence>VLTSFPESVNQEVELNSFNFNNMNIVFFTSGTTSQPKGIVHDFNDLIGNAKAFNKATDLDDGVFMKHVFPVGYMAGLLNTFISPILAGGKVFFSEKFSPKSALSFWEEAIEKGINSLWLAPTMLSILSTLDRGKHKDWTKKNIKNVFVGTGPLYSSVKNEFEEKFGVRCLESYGMTECMFIST</sequence>
<evidence type="ECO:0000313" key="4">
    <source>
        <dbReference type="EMBL" id="SVB54753.1"/>
    </source>
</evidence>
<dbReference type="GO" id="GO:0031956">
    <property type="term" value="F:medium-chain fatty acid-CoA ligase activity"/>
    <property type="evidence" value="ECO:0007669"/>
    <property type="project" value="TreeGrafter"/>
</dbReference>
<organism evidence="4">
    <name type="scientific">marine metagenome</name>
    <dbReference type="NCBI Taxonomy" id="408172"/>
    <lineage>
        <taxon>unclassified sequences</taxon>
        <taxon>metagenomes</taxon>
        <taxon>ecological metagenomes</taxon>
    </lineage>
</organism>
<feature type="domain" description="AMP-dependent synthetase/ligase" evidence="3">
    <location>
        <begin position="21"/>
        <end position="182"/>
    </location>
</feature>
<proteinExistence type="inferred from homology"/>
<dbReference type="InterPro" id="IPR000873">
    <property type="entry name" value="AMP-dep_synth/lig_dom"/>
</dbReference>
<keyword evidence="2" id="KW-0436">Ligase</keyword>
<dbReference type="Pfam" id="PF00501">
    <property type="entry name" value="AMP-binding"/>
    <property type="match status" value="1"/>
</dbReference>